<evidence type="ECO:0000256" key="2">
    <source>
        <dbReference type="ARBA" id="ARBA00022448"/>
    </source>
</evidence>
<keyword evidence="4 6" id="KW-0067">ATP-binding</keyword>
<evidence type="ECO:0000256" key="3">
    <source>
        <dbReference type="ARBA" id="ARBA00022741"/>
    </source>
</evidence>
<comment type="similarity">
    <text evidence="1">Belongs to the ABC transporter superfamily.</text>
</comment>
<dbReference type="Proteomes" id="UP000246894">
    <property type="component" value="Chromosome"/>
</dbReference>
<dbReference type="Gene3D" id="3.40.50.300">
    <property type="entry name" value="P-loop containing nucleotide triphosphate hydrolases"/>
    <property type="match status" value="1"/>
</dbReference>
<keyword evidence="7" id="KW-1185">Reference proteome</keyword>
<feature type="domain" description="ABC transporter" evidence="5">
    <location>
        <begin position="10"/>
        <end position="243"/>
    </location>
</feature>
<dbReference type="GO" id="GO:0005524">
    <property type="term" value="F:ATP binding"/>
    <property type="evidence" value="ECO:0007669"/>
    <property type="project" value="UniProtKB-KW"/>
</dbReference>
<keyword evidence="2" id="KW-0813">Transport</keyword>
<dbReference type="AlphaFoldDB" id="A0A2Z3S273"/>
<gene>
    <name evidence="6" type="ORF">AURMO_01732</name>
</gene>
<dbReference type="SMART" id="SM00382">
    <property type="entry name" value="AAA"/>
    <property type="match status" value="1"/>
</dbReference>
<evidence type="ECO:0000256" key="4">
    <source>
        <dbReference type="ARBA" id="ARBA00022840"/>
    </source>
</evidence>
<dbReference type="PANTHER" id="PTHR42734:SF5">
    <property type="entry name" value="IRON TRANSPORT SYSTEM ATP-BINDING PROTEIN HI_0361-RELATED"/>
    <property type="match status" value="1"/>
</dbReference>
<proteinExistence type="inferred from homology"/>
<dbReference type="PROSITE" id="PS50893">
    <property type="entry name" value="ABC_TRANSPORTER_2"/>
    <property type="match status" value="1"/>
</dbReference>
<dbReference type="SUPFAM" id="SSF52540">
    <property type="entry name" value="P-loop containing nucleoside triphosphate hydrolases"/>
    <property type="match status" value="1"/>
</dbReference>
<reference evidence="6 7" key="1">
    <citation type="submission" date="2017-10" db="EMBL/GenBank/DDBJ databases">
        <title>Genome of an Actinobacterium that displays light-enhanced growth.</title>
        <authorList>
            <person name="Maresca J.A."/>
            <person name="Hempel P."/>
            <person name="Shevchenko O."/>
            <person name="Miller K.J."/>
            <person name="Hahn M.W."/>
        </authorList>
    </citation>
    <scope>NUCLEOTIDE SEQUENCE [LARGE SCALE GENOMIC DNA]</scope>
    <source>
        <strain evidence="6 7">MWH-Mo1</strain>
    </source>
</reference>
<dbReference type="PANTHER" id="PTHR42734">
    <property type="entry name" value="METAL TRANSPORT SYSTEM ATP-BINDING PROTEIN TM_0124-RELATED"/>
    <property type="match status" value="1"/>
</dbReference>
<dbReference type="GO" id="GO:0016887">
    <property type="term" value="F:ATP hydrolysis activity"/>
    <property type="evidence" value="ECO:0007669"/>
    <property type="project" value="InterPro"/>
</dbReference>
<sequence length="259" mass="27708">MSPRTRPIPIITDDALTITGGAFSYGNTPALTEVNISVKPGDAMALIGPNGSGKSTLLKGVLGLIPLVEGSMGFGKTADSVGYLPQTEHIDPEFPVTLKQVVMMGRYRKLGLLRFPGKADRAAVRSAIAAVGLTNVAHKRFGSLSGGQQQRGFLARALASEPGLLLLDEPFNGLDQPNRDALLQTIRELKKAGVAIIVTTHDLDLAREVCDTVLFVNGQQIAFGPKDEVLTLANLQEVFHEYQVEIDEHTVVVPGHEGH</sequence>
<dbReference type="RefSeq" id="WP_110234757.1">
    <property type="nucleotide sequence ID" value="NZ_CP023994.1"/>
</dbReference>
<organism evidence="6 7">
    <name type="scientific">Aurantimicrobium photophilum</name>
    <dbReference type="NCBI Taxonomy" id="1987356"/>
    <lineage>
        <taxon>Bacteria</taxon>
        <taxon>Bacillati</taxon>
        <taxon>Actinomycetota</taxon>
        <taxon>Actinomycetes</taxon>
        <taxon>Micrococcales</taxon>
        <taxon>Microbacteriaceae</taxon>
        <taxon>Aurantimicrobium</taxon>
    </lineage>
</organism>
<keyword evidence="3" id="KW-0547">Nucleotide-binding</keyword>
<dbReference type="EMBL" id="CP023994">
    <property type="protein sequence ID" value="AWR22314.1"/>
    <property type="molecule type" value="Genomic_DNA"/>
</dbReference>
<dbReference type="InterPro" id="IPR027417">
    <property type="entry name" value="P-loop_NTPase"/>
</dbReference>
<dbReference type="InterPro" id="IPR050153">
    <property type="entry name" value="Metal_Ion_Import_ABC"/>
</dbReference>
<evidence type="ECO:0000259" key="5">
    <source>
        <dbReference type="PROSITE" id="PS50893"/>
    </source>
</evidence>
<dbReference type="CDD" id="cd03235">
    <property type="entry name" value="ABC_Metallic_Cations"/>
    <property type="match status" value="1"/>
</dbReference>
<dbReference type="InterPro" id="IPR003439">
    <property type="entry name" value="ABC_transporter-like_ATP-bd"/>
</dbReference>
<evidence type="ECO:0000313" key="6">
    <source>
        <dbReference type="EMBL" id="AWR22314.1"/>
    </source>
</evidence>
<accession>A0A2Z3S273</accession>
<dbReference type="OrthoDB" id="5296765at2"/>
<evidence type="ECO:0000313" key="7">
    <source>
        <dbReference type="Proteomes" id="UP000246894"/>
    </source>
</evidence>
<name>A0A2Z3S273_9MICO</name>
<evidence type="ECO:0000256" key="1">
    <source>
        <dbReference type="ARBA" id="ARBA00005417"/>
    </source>
</evidence>
<dbReference type="InterPro" id="IPR003593">
    <property type="entry name" value="AAA+_ATPase"/>
</dbReference>
<dbReference type="KEGG" id="aum:AURMO_01732"/>
<protein>
    <submittedName>
        <fullName evidence="6">Putative ABC transporter ATP-binding protein</fullName>
    </submittedName>
</protein>
<dbReference type="Pfam" id="PF00005">
    <property type="entry name" value="ABC_tran"/>
    <property type="match status" value="1"/>
</dbReference>